<sequence length="286" mass="32915">MTTNLTGFGTSTPSTTEENWHLPVRGHPILFLLQWSNTAPQQITVCSVSYDNRPEPTEGKFIIKHQSQELYYHQLSSCPNGCKALEAFYGSTFPYLYEKECLNAFKRLLHLCLVLLGVDRSAEVVPWTKNDWKERWSQSCTLNLGDYAQFCPRLDKFDQFRCMELSAELLQAEHRALLRRLWGRRQKDALNPSLTQLGNVVLLCASVGVFAVHHPLDTIDYLHSRNIRSIRSYYSMADFTLDLNRSPLYDQDITSEAAKYYLLDSLSICCNNNVEQPVSRYFIASH</sequence>
<dbReference type="Proteomes" id="UP000242791">
    <property type="component" value="Unassembled WGS sequence"/>
</dbReference>
<evidence type="ECO:0000313" key="1">
    <source>
        <dbReference type="EMBL" id="OJD20723.1"/>
    </source>
</evidence>
<dbReference type="AlphaFoldDB" id="A0A1J9QKI7"/>
<evidence type="ECO:0000313" key="2">
    <source>
        <dbReference type="Proteomes" id="UP000242791"/>
    </source>
</evidence>
<protein>
    <submittedName>
        <fullName evidence="1">Uncharacterized protein</fullName>
    </submittedName>
</protein>
<organism evidence="1 2">
    <name type="scientific">Blastomyces percursus</name>
    <dbReference type="NCBI Taxonomy" id="1658174"/>
    <lineage>
        <taxon>Eukaryota</taxon>
        <taxon>Fungi</taxon>
        <taxon>Dikarya</taxon>
        <taxon>Ascomycota</taxon>
        <taxon>Pezizomycotina</taxon>
        <taxon>Eurotiomycetes</taxon>
        <taxon>Eurotiomycetidae</taxon>
        <taxon>Onygenales</taxon>
        <taxon>Ajellomycetaceae</taxon>
        <taxon>Blastomyces</taxon>
    </lineage>
</organism>
<gene>
    <name evidence="1" type="ORF">ACJ73_07939</name>
</gene>
<dbReference type="VEuPathDB" id="FungiDB:ACJ73_07939"/>
<comment type="caution">
    <text evidence="1">The sequence shown here is derived from an EMBL/GenBank/DDBJ whole genome shotgun (WGS) entry which is preliminary data.</text>
</comment>
<dbReference type="OrthoDB" id="4183521at2759"/>
<dbReference type="EMBL" id="LGTZ01001733">
    <property type="protein sequence ID" value="OJD20723.1"/>
    <property type="molecule type" value="Genomic_DNA"/>
</dbReference>
<reference evidence="1 2" key="1">
    <citation type="submission" date="2015-08" db="EMBL/GenBank/DDBJ databases">
        <title>Emmonsia species relationships and genome sequence.</title>
        <authorList>
            <person name="Cuomo C.A."/>
            <person name="Schwartz I.S."/>
            <person name="Kenyon C."/>
            <person name="De Hoog G.S."/>
            <person name="Govender N.P."/>
            <person name="Botha A."/>
            <person name="Moreno L."/>
            <person name="De Vries M."/>
            <person name="Munoz J.F."/>
            <person name="Stielow J.B."/>
        </authorList>
    </citation>
    <scope>NUCLEOTIDE SEQUENCE [LARGE SCALE GENOMIC DNA]</scope>
    <source>
        <strain evidence="1 2">EI222</strain>
    </source>
</reference>
<proteinExistence type="predicted"/>
<name>A0A1J9QKI7_9EURO</name>
<accession>A0A1J9QKI7</accession>
<keyword evidence="2" id="KW-1185">Reference proteome</keyword>